<reference evidence="1" key="1">
    <citation type="submission" date="2020-11" db="EMBL/GenBank/DDBJ databases">
        <authorList>
            <person name="Tran Van P."/>
        </authorList>
    </citation>
    <scope>NUCLEOTIDE SEQUENCE</scope>
</reference>
<accession>A0A7R9HEG5</accession>
<name>A0A7R9HEG5_TIMCR</name>
<gene>
    <name evidence="1" type="ORF">TCEB3V08_LOCUS12693</name>
</gene>
<sequence>MGKHILSSIFRRLWSARSS</sequence>
<dbReference type="EMBL" id="OC327743">
    <property type="protein sequence ID" value="CAD7416340.1"/>
    <property type="molecule type" value="Genomic_DNA"/>
</dbReference>
<evidence type="ECO:0000313" key="1">
    <source>
        <dbReference type="EMBL" id="CAD7416340.1"/>
    </source>
</evidence>
<dbReference type="AlphaFoldDB" id="A0A7R9HEG5"/>
<organism evidence="1">
    <name type="scientific">Timema cristinae</name>
    <name type="common">Walking stick</name>
    <dbReference type="NCBI Taxonomy" id="61476"/>
    <lineage>
        <taxon>Eukaryota</taxon>
        <taxon>Metazoa</taxon>
        <taxon>Ecdysozoa</taxon>
        <taxon>Arthropoda</taxon>
        <taxon>Hexapoda</taxon>
        <taxon>Insecta</taxon>
        <taxon>Pterygota</taxon>
        <taxon>Neoptera</taxon>
        <taxon>Polyneoptera</taxon>
        <taxon>Phasmatodea</taxon>
        <taxon>Timematodea</taxon>
        <taxon>Timematoidea</taxon>
        <taxon>Timematidae</taxon>
        <taxon>Timema</taxon>
    </lineage>
</organism>
<protein>
    <submittedName>
        <fullName evidence="1">Uncharacterized protein</fullName>
    </submittedName>
</protein>
<proteinExistence type="predicted"/>